<dbReference type="SUPFAM" id="SSF52743">
    <property type="entry name" value="Subtilisin-like"/>
    <property type="match status" value="1"/>
</dbReference>
<dbReference type="EMBL" id="JBHULR010000005">
    <property type="protein sequence ID" value="MFD2548545.1"/>
    <property type="molecule type" value="Genomic_DNA"/>
</dbReference>
<evidence type="ECO:0000256" key="4">
    <source>
        <dbReference type="ARBA" id="ARBA00022825"/>
    </source>
</evidence>
<dbReference type="InterPro" id="IPR023828">
    <property type="entry name" value="Peptidase_S8_Ser-AS"/>
</dbReference>
<dbReference type="Gene3D" id="3.40.50.200">
    <property type="entry name" value="Peptidase S8/S53 domain"/>
    <property type="match status" value="2"/>
</dbReference>
<dbReference type="EC" id="3.4.-.-" evidence="8"/>
<evidence type="ECO:0000256" key="6">
    <source>
        <dbReference type="SAM" id="SignalP"/>
    </source>
</evidence>
<dbReference type="PROSITE" id="PS51892">
    <property type="entry name" value="SUBTILASE"/>
    <property type="match status" value="1"/>
</dbReference>
<protein>
    <submittedName>
        <fullName evidence="8">S8 family peptidase</fullName>
        <ecNumber evidence="8">3.4.-.-</ecNumber>
    </submittedName>
</protein>
<gene>
    <name evidence="8" type="ORF">ACFSR5_12905</name>
</gene>
<dbReference type="InterPro" id="IPR022398">
    <property type="entry name" value="Peptidase_S8_His-AS"/>
</dbReference>
<dbReference type="InterPro" id="IPR034080">
    <property type="entry name" value="Protease_P7-like_dom"/>
</dbReference>
<name>A0ABW5KKS2_9SPHI</name>
<comment type="caution">
    <text evidence="8">The sequence shown here is derived from an EMBL/GenBank/DDBJ whole genome shotgun (WGS) entry which is preliminary data.</text>
</comment>
<evidence type="ECO:0000313" key="9">
    <source>
        <dbReference type="Proteomes" id="UP001597545"/>
    </source>
</evidence>
<dbReference type="InterPro" id="IPR015500">
    <property type="entry name" value="Peptidase_S8_subtilisin-rel"/>
</dbReference>
<dbReference type="PRINTS" id="PR00723">
    <property type="entry name" value="SUBTILISIN"/>
</dbReference>
<dbReference type="RefSeq" id="WP_380904423.1">
    <property type="nucleotide sequence ID" value="NZ_JBHUEG010000004.1"/>
</dbReference>
<evidence type="ECO:0000259" key="7">
    <source>
        <dbReference type="Pfam" id="PF00082"/>
    </source>
</evidence>
<dbReference type="InterPro" id="IPR036852">
    <property type="entry name" value="Peptidase_S8/S53_dom_sf"/>
</dbReference>
<evidence type="ECO:0000256" key="3">
    <source>
        <dbReference type="ARBA" id="ARBA00022801"/>
    </source>
</evidence>
<evidence type="ECO:0000256" key="2">
    <source>
        <dbReference type="ARBA" id="ARBA00022670"/>
    </source>
</evidence>
<feature type="active site" description="Charge relay system" evidence="5">
    <location>
        <position position="68"/>
    </location>
</feature>
<dbReference type="Pfam" id="PF00082">
    <property type="entry name" value="Peptidase_S8"/>
    <property type="match status" value="1"/>
</dbReference>
<dbReference type="InterPro" id="IPR051048">
    <property type="entry name" value="Peptidase_S8/S53_subtilisin"/>
</dbReference>
<dbReference type="Proteomes" id="UP001597545">
    <property type="component" value="Unassembled WGS sequence"/>
</dbReference>
<dbReference type="PROSITE" id="PS00137">
    <property type="entry name" value="SUBTILASE_HIS"/>
    <property type="match status" value="1"/>
</dbReference>
<feature type="chain" id="PRO_5046440840" evidence="6">
    <location>
        <begin position="23"/>
        <end position="540"/>
    </location>
</feature>
<dbReference type="PANTHER" id="PTHR43399">
    <property type="entry name" value="SUBTILISIN-RELATED"/>
    <property type="match status" value="1"/>
</dbReference>
<keyword evidence="3 5" id="KW-0378">Hydrolase</keyword>
<dbReference type="InterPro" id="IPR000209">
    <property type="entry name" value="Peptidase_S8/S53_dom"/>
</dbReference>
<feature type="signal peptide" evidence="6">
    <location>
        <begin position="1"/>
        <end position="22"/>
    </location>
</feature>
<keyword evidence="6" id="KW-0732">Signal</keyword>
<comment type="similarity">
    <text evidence="1 5">Belongs to the peptidase S8 family.</text>
</comment>
<keyword evidence="2 5" id="KW-0645">Protease</keyword>
<dbReference type="PROSITE" id="PS00138">
    <property type="entry name" value="SUBTILASE_SER"/>
    <property type="match status" value="1"/>
</dbReference>
<reference evidence="9" key="1">
    <citation type="journal article" date="2019" name="Int. J. Syst. Evol. Microbiol.">
        <title>The Global Catalogue of Microorganisms (GCM) 10K type strain sequencing project: providing services to taxonomists for standard genome sequencing and annotation.</title>
        <authorList>
            <consortium name="The Broad Institute Genomics Platform"/>
            <consortium name="The Broad Institute Genome Sequencing Center for Infectious Disease"/>
            <person name="Wu L."/>
            <person name="Ma J."/>
        </authorList>
    </citation>
    <scope>NUCLEOTIDE SEQUENCE [LARGE SCALE GENOMIC DNA]</scope>
    <source>
        <strain evidence="9">KCTC 42662</strain>
    </source>
</reference>
<dbReference type="PANTHER" id="PTHR43399:SF4">
    <property type="entry name" value="CELL WALL-ASSOCIATED PROTEASE"/>
    <property type="match status" value="1"/>
</dbReference>
<evidence type="ECO:0000256" key="1">
    <source>
        <dbReference type="ARBA" id="ARBA00011073"/>
    </source>
</evidence>
<dbReference type="GO" id="GO:0016787">
    <property type="term" value="F:hydrolase activity"/>
    <property type="evidence" value="ECO:0007669"/>
    <property type="project" value="UniProtKB-KW"/>
</dbReference>
<accession>A0ABW5KKS2</accession>
<evidence type="ECO:0000256" key="5">
    <source>
        <dbReference type="PROSITE-ProRule" id="PRU01240"/>
    </source>
</evidence>
<keyword evidence="9" id="KW-1185">Reference proteome</keyword>
<feature type="domain" description="Peptidase S8/S53" evidence="7">
    <location>
        <begin position="62"/>
        <end position="497"/>
    </location>
</feature>
<proteinExistence type="inferred from homology"/>
<organism evidence="8 9">
    <name type="scientific">Sphingobacterium suaedae</name>
    <dbReference type="NCBI Taxonomy" id="1686402"/>
    <lineage>
        <taxon>Bacteria</taxon>
        <taxon>Pseudomonadati</taxon>
        <taxon>Bacteroidota</taxon>
        <taxon>Sphingobacteriia</taxon>
        <taxon>Sphingobacteriales</taxon>
        <taxon>Sphingobacteriaceae</taxon>
        <taxon>Sphingobacterium</taxon>
    </lineage>
</organism>
<feature type="active site" description="Charge relay system" evidence="5">
    <location>
        <position position="286"/>
    </location>
</feature>
<evidence type="ECO:0000313" key="8">
    <source>
        <dbReference type="EMBL" id="MFD2548545.1"/>
    </source>
</evidence>
<sequence>MIGTWKLCALVGLSIVPFLGNAQSKTANPENWYNLDYQADGVRGISTETAYPLLAGKKSTPVIVGVLDGGVDYNHEDLKDIMWTNPKEIANNGKDDDNNGYIDDVHGWNFLGNARGENVQYDNLEVTRLIRIYEPKYISVLPSTPLSESERREFVAYQKMISDYTNKLDQANFGNLNYGRLKEEVDIMVKKIGKEPKDITKADIDNYTPNSDRQKMAIRMTKRELGETTFEKFYKDLEEGVKYFSAQAEYHLNKNYDSRSIVGDNYDDASERHYGNPDVKGPDADHGTHVAGIIGAKRENGVGINGVADNVRIMAVRLVPDGDERDKDVANGIRYAVDNGAKVINMSFGKGYVYNKQTVDEAIKYAEEKDVLLVHAAGNDSKDNDVVKNYPMKYYTDSLEAIVGEASNWITVGATSSGLDDNLLASFSNYGYKSVDVFAPGVKINSTMPGSTYKEQDGTSMAAPVVSGLAAMIRSYYPALSAKEVKAIILKSVTKVDEKVKIKEDGNTKKVYLDEISVTGGIVNAKQAIEEAERYIQIKK</sequence>
<keyword evidence="4 5" id="KW-0720">Serine protease</keyword>
<feature type="active site" description="Charge relay system" evidence="5">
    <location>
        <position position="460"/>
    </location>
</feature>
<dbReference type="CDD" id="cd07483">
    <property type="entry name" value="Peptidases_S8_Subtilisin_Novo-like"/>
    <property type="match status" value="1"/>
</dbReference>